<dbReference type="Proteomes" id="UP000645462">
    <property type="component" value="Unassembled WGS sequence"/>
</dbReference>
<accession>A0ABQ1LDZ2</accession>
<reference evidence="3" key="1">
    <citation type="journal article" date="2019" name="Int. J. Syst. Evol. Microbiol.">
        <title>The Global Catalogue of Microorganisms (GCM) 10K type strain sequencing project: providing services to taxonomists for standard genome sequencing and annotation.</title>
        <authorList>
            <consortium name="The Broad Institute Genomics Platform"/>
            <consortium name="The Broad Institute Genome Sequencing Center for Infectious Disease"/>
            <person name="Wu L."/>
            <person name="Ma J."/>
        </authorList>
    </citation>
    <scope>NUCLEOTIDE SEQUENCE [LARGE SCALE GENOMIC DNA]</scope>
    <source>
        <strain evidence="3">CGMCC 1.12478</strain>
    </source>
</reference>
<dbReference type="RefSeq" id="WP_229747978.1">
    <property type="nucleotide sequence ID" value="NZ_BMFC01000027.1"/>
</dbReference>
<comment type="caution">
    <text evidence="2">The sequence shown here is derived from an EMBL/GenBank/DDBJ whole genome shotgun (WGS) entry which is preliminary data.</text>
</comment>
<keyword evidence="3" id="KW-1185">Reference proteome</keyword>
<dbReference type="InterPro" id="IPR005094">
    <property type="entry name" value="Endonuclease_MobA/VirD2"/>
</dbReference>
<gene>
    <name evidence="2" type="ORF">GCM10011363_44780</name>
</gene>
<evidence type="ECO:0000313" key="3">
    <source>
        <dbReference type="Proteomes" id="UP000645462"/>
    </source>
</evidence>
<proteinExistence type="predicted"/>
<protein>
    <recommendedName>
        <fullName evidence="1">MobA/VirD2-like nuclease domain-containing protein</fullName>
    </recommendedName>
</protein>
<dbReference type="EMBL" id="BMFC01000027">
    <property type="protein sequence ID" value="GGC23367.1"/>
    <property type="molecule type" value="Genomic_DNA"/>
</dbReference>
<dbReference type="Pfam" id="PF03432">
    <property type="entry name" value="Relaxase"/>
    <property type="match status" value="1"/>
</dbReference>
<name>A0ABQ1LDZ2_9RHOB</name>
<sequence length="175" mass="19499">MRLNDAVHAVTGEVFRDGWSRIRGSMQGLHVAKQTQLTRAAAGHRPAVFKAIRGGGTHTKSQLMGQLDYLTTKSTHIVDSSGFLDGKSKLEAGEIKDLTERFAKRWEGGFKPKLGQTTHMLMSFPIGTRGEDVRDIATDVAERLFQTGEGHFDYIIAVHEDRDHPHAHLVLNRRS</sequence>
<evidence type="ECO:0000313" key="2">
    <source>
        <dbReference type="EMBL" id="GGC23367.1"/>
    </source>
</evidence>
<evidence type="ECO:0000259" key="1">
    <source>
        <dbReference type="Pfam" id="PF03432"/>
    </source>
</evidence>
<feature type="domain" description="MobA/VirD2-like nuclease" evidence="1">
    <location>
        <begin position="74"/>
        <end position="173"/>
    </location>
</feature>
<organism evidence="2 3">
    <name type="scientific">Marivita lacus</name>
    <dbReference type="NCBI Taxonomy" id="1323742"/>
    <lineage>
        <taxon>Bacteria</taxon>
        <taxon>Pseudomonadati</taxon>
        <taxon>Pseudomonadota</taxon>
        <taxon>Alphaproteobacteria</taxon>
        <taxon>Rhodobacterales</taxon>
        <taxon>Roseobacteraceae</taxon>
        <taxon>Marivita</taxon>
    </lineage>
</organism>